<reference evidence="2 3" key="1">
    <citation type="journal article" date="2018" name="MBio">
        <title>Comparative Genomics Reveals the Core Gene Toolbox for the Fungus-Insect Symbiosis.</title>
        <authorList>
            <person name="Wang Y."/>
            <person name="Stata M."/>
            <person name="Wang W."/>
            <person name="Stajich J.E."/>
            <person name="White M.M."/>
            <person name="Moncalvo J.M."/>
        </authorList>
    </citation>
    <scope>NUCLEOTIDE SEQUENCE [LARGE SCALE GENOMIC DNA]</scope>
    <source>
        <strain evidence="2 3">AUS-77-4</strain>
    </source>
</reference>
<feature type="transmembrane region" description="Helical" evidence="1">
    <location>
        <begin position="16"/>
        <end position="42"/>
    </location>
</feature>
<comment type="caution">
    <text evidence="2">The sequence shown here is derived from an EMBL/GenBank/DDBJ whole genome shotgun (WGS) entry which is preliminary data.</text>
</comment>
<accession>A0A2T9YIM1</accession>
<dbReference type="Proteomes" id="UP000245699">
    <property type="component" value="Unassembled WGS sequence"/>
</dbReference>
<evidence type="ECO:0000256" key="1">
    <source>
        <dbReference type="SAM" id="Phobius"/>
    </source>
</evidence>
<evidence type="ECO:0000313" key="2">
    <source>
        <dbReference type="EMBL" id="PVU92181.1"/>
    </source>
</evidence>
<sequence>MTVKILNRIVRKSKSWIILMAVILALFIFFEKIFMEFAVGYFKKNAIPRRYTDKLYYGPFLNFKIDRMRRFEMPCLICPDEYPSWDPSTEDVKVVILNGRGKETPQMESWNPFNPLILKTSSGNNTVGLEFFNNRDNFSEILNFIYYSLFDTLLNSYSNEYFLIVEDDVLLTDIEQLKRDVGCVLATKTDVFSVFNSKSSDFVFIWGTQAIIYKRSFLTKFKKHLIKHLSFFPIDLLLASYHLTCKTSKEYILHKGVRHITNKD</sequence>
<keyword evidence="3" id="KW-1185">Reference proteome</keyword>
<name>A0A2T9YIM1_9FUNG</name>
<dbReference type="AlphaFoldDB" id="A0A2T9YIM1"/>
<keyword evidence="1" id="KW-1133">Transmembrane helix</keyword>
<protein>
    <recommendedName>
        <fullName evidence="4">Glycosyl transferase 64 domain-containing protein</fullName>
    </recommendedName>
</protein>
<organism evidence="2 3">
    <name type="scientific">Furculomyces boomerangus</name>
    <dbReference type="NCBI Taxonomy" id="61424"/>
    <lineage>
        <taxon>Eukaryota</taxon>
        <taxon>Fungi</taxon>
        <taxon>Fungi incertae sedis</taxon>
        <taxon>Zoopagomycota</taxon>
        <taxon>Kickxellomycotina</taxon>
        <taxon>Harpellomycetes</taxon>
        <taxon>Harpellales</taxon>
        <taxon>Harpellaceae</taxon>
        <taxon>Furculomyces</taxon>
    </lineage>
</organism>
<dbReference type="OrthoDB" id="5662920at2759"/>
<dbReference type="EMBL" id="MBFT01000382">
    <property type="protein sequence ID" value="PVU92181.1"/>
    <property type="molecule type" value="Genomic_DNA"/>
</dbReference>
<evidence type="ECO:0008006" key="4">
    <source>
        <dbReference type="Google" id="ProtNLM"/>
    </source>
</evidence>
<keyword evidence="1" id="KW-0472">Membrane</keyword>
<evidence type="ECO:0000313" key="3">
    <source>
        <dbReference type="Proteomes" id="UP000245699"/>
    </source>
</evidence>
<proteinExistence type="predicted"/>
<keyword evidence="1" id="KW-0812">Transmembrane</keyword>
<gene>
    <name evidence="2" type="ORF">BB559_003813</name>
</gene>